<dbReference type="PROSITE" id="PS51257">
    <property type="entry name" value="PROKAR_LIPOPROTEIN"/>
    <property type="match status" value="1"/>
</dbReference>
<protein>
    <recommendedName>
        <fullName evidence="3">Lipocalin-like domain-containing protein</fullName>
    </recommendedName>
</protein>
<name>A0A9X2ZQQ8_9FLAO</name>
<dbReference type="Proteomes" id="UP001151133">
    <property type="component" value="Unassembled WGS sequence"/>
</dbReference>
<reference evidence="1" key="1">
    <citation type="submission" date="2022-10" db="EMBL/GenBank/DDBJ databases">
        <title>Two novel species of Flavobacterium.</title>
        <authorList>
            <person name="Liu Q."/>
            <person name="Xin Y.-H."/>
        </authorList>
    </citation>
    <scope>NUCLEOTIDE SEQUENCE</scope>
    <source>
        <strain evidence="1">LS1R47</strain>
    </source>
</reference>
<evidence type="ECO:0008006" key="3">
    <source>
        <dbReference type="Google" id="ProtNLM"/>
    </source>
</evidence>
<accession>A0A9X2ZQQ8</accession>
<comment type="caution">
    <text evidence="1">The sequence shown here is derived from an EMBL/GenBank/DDBJ whole genome shotgun (WGS) entry which is preliminary data.</text>
</comment>
<gene>
    <name evidence="1" type="ORF">OIU80_11685</name>
</gene>
<organism evidence="1 2">
    <name type="scientific">Flavobacterium frigoritolerans</name>
    <dbReference type="NCBI Taxonomy" id="2987686"/>
    <lineage>
        <taxon>Bacteria</taxon>
        <taxon>Pseudomonadati</taxon>
        <taxon>Bacteroidota</taxon>
        <taxon>Flavobacteriia</taxon>
        <taxon>Flavobacteriales</taxon>
        <taxon>Flavobacteriaceae</taxon>
        <taxon>Flavobacterium</taxon>
    </lineage>
</organism>
<keyword evidence="2" id="KW-1185">Reference proteome</keyword>
<dbReference type="EMBL" id="JAOZEV010000008">
    <property type="protein sequence ID" value="MCV9932942.1"/>
    <property type="molecule type" value="Genomic_DNA"/>
</dbReference>
<proteinExistence type="predicted"/>
<dbReference type="RefSeq" id="WP_264287182.1">
    <property type="nucleotide sequence ID" value="NZ_JAOZEV010000008.1"/>
</dbReference>
<evidence type="ECO:0000313" key="2">
    <source>
        <dbReference type="Proteomes" id="UP001151133"/>
    </source>
</evidence>
<evidence type="ECO:0000313" key="1">
    <source>
        <dbReference type="EMBL" id="MCV9932942.1"/>
    </source>
</evidence>
<sequence>MKKILVFILFYAIVSCSTNQKNIYFDMIKGEWSIEKFCYKNEDLTLKRYDVIGFENHNHLRITKRDNSEIRSVSSDYKVFKDINTLRINIRNCEEKRFDGIYNMHIDTIQDTGESYIIQLSLDNEDTYIEAMRSMLKYNTPQEYEESLKR</sequence>
<dbReference type="AlphaFoldDB" id="A0A9X2ZQQ8"/>